<dbReference type="PANTHER" id="PTHR42916">
    <property type="entry name" value="2-SUCCINYL-5-ENOLPYRUVYL-6-HYDROXY-3-CYCLOHEXENE-1-CARBOXYLATE SYNTHASE"/>
    <property type="match status" value="1"/>
</dbReference>
<evidence type="ECO:0000259" key="4">
    <source>
        <dbReference type="Pfam" id="PF00561"/>
    </source>
</evidence>
<dbReference type="NCBIfam" id="TIGR03695">
    <property type="entry name" value="menH_SHCHC"/>
    <property type="match status" value="1"/>
</dbReference>
<dbReference type="Proteomes" id="UP000029389">
    <property type="component" value="Unassembled WGS sequence"/>
</dbReference>
<accession>A0A090YWS9</accession>
<comment type="function">
    <text evidence="3">Catalyzes a proton abstraction reaction that results in 2,5-elimination of pyruvate from 2-succinyl-5-enolpyruvyl-6-hydroxy-3-cyclohexene-1-carboxylate (SEPHCHC) and the formation of 2-succinyl-6-hydroxy-2,4-cyclohexadiene-1-carboxylate (SHCHC).</text>
</comment>
<dbReference type="InterPro" id="IPR022485">
    <property type="entry name" value="SHCHC_synthase_MenH"/>
</dbReference>
<dbReference type="AlphaFoldDB" id="A0A090YWS9"/>
<dbReference type="GO" id="GO:0009234">
    <property type="term" value="P:menaquinone biosynthetic process"/>
    <property type="evidence" value="ECO:0007669"/>
    <property type="project" value="UniProtKB-UniRule"/>
</dbReference>
<dbReference type="STRING" id="1405.B7492_26225"/>
<dbReference type="InterPro" id="IPR029058">
    <property type="entry name" value="AB_hydrolase_fold"/>
</dbReference>
<comment type="similarity">
    <text evidence="3">Belongs to the AB hydrolase superfamily. MenH family.</text>
</comment>
<dbReference type="Gene3D" id="3.40.50.1820">
    <property type="entry name" value="alpha/beta hydrolase"/>
    <property type="match status" value="1"/>
</dbReference>
<comment type="pathway">
    <text evidence="3">Quinol/quinone metabolism; menaquinone biosynthesis.</text>
</comment>
<dbReference type="PRINTS" id="PR00111">
    <property type="entry name" value="ABHYDROLASE"/>
</dbReference>
<dbReference type="UniPathway" id="UPA00079"/>
<keyword evidence="1 3" id="KW-0474">Menaquinone biosynthesis</keyword>
<feature type="domain" description="AB hydrolase-1" evidence="4">
    <location>
        <begin position="20"/>
        <end position="254"/>
    </location>
</feature>
<dbReference type="HAMAP" id="MF_01660">
    <property type="entry name" value="MenH"/>
    <property type="match status" value="1"/>
</dbReference>
<dbReference type="EC" id="4.2.99.20" evidence="3"/>
<organism evidence="5 7">
    <name type="scientific">Bacillus clarus</name>
    <dbReference type="NCBI Taxonomy" id="2338372"/>
    <lineage>
        <taxon>Bacteria</taxon>
        <taxon>Bacillati</taxon>
        <taxon>Bacillota</taxon>
        <taxon>Bacilli</taxon>
        <taxon>Bacillales</taxon>
        <taxon>Bacillaceae</taxon>
        <taxon>Bacillus</taxon>
        <taxon>Bacillus cereus group</taxon>
    </lineage>
</organism>
<evidence type="ECO:0000256" key="1">
    <source>
        <dbReference type="ARBA" id="ARBA00022428"/>
    </source>
</evidence>
<dbReference type="PATRIC" id="fig|1405.8.peg.2062"/>
<comment type="subunit">
    <text evidence="3">Monomer.</text>
</comment>
<evidence type="ECO:0000313" key="5">
    <source>
        <dbReference type="EMBL" id="KFN03394.1"/>
    </source>
</evidence>
<dbReference type="PANTHER" id="PTHR42916:SF1">
    <property type="entry name" value="PROTEIN PHYLLO, CHLOROPLASTIC"/>
    <property type="match status" value="1"/>
</dbReference>
<reference evidence="6 8" key="2">
    <citation type="submission" date="2018-08" db="EMBL/GenBank/DDBJ databases">
        <title>Bacillus clarus sp. nov. strain PS00077A.</title>
        <authorList>
            <person name="Mendez Acevedo M."/>
            <person name="Carroll L."/>
            <person name="Mukherjee M."/>
            <person name="Wiedmann M."/>
            <person name="Kovac J."/>
        </authorList>
    </citation>
    <scope>NUCLEOTIDE SEQUENCE [LARGE SCALE GENOMIC DNA]</scope>
    <source>
        <strain evidence="6 8">PS00077A</strain>
    </source>
</reference>
<evidence type="ECO:0000313" key="7">
    <source>
        <dbReference type="Proteomes" id="UP000029389"/>
    </source>
</evidence>
<dbReference type="Pfam" id="PF00561">
    <property type="entry name" value="Abhydrolase_1"/>
    <property type="match status" value="1"/>
</dbReference>
<evidence type="ECO:0000256" key="2">
    <source>
        <dbReference type="ARBA" id="ARBA00023239"/>
    </source>
</evidence>
<dbReference type="EMBL" id="JMQC01000008">
    <property type="protein sequence ID" value="KFN03394.1"/>
    <property type="molecule type" value="Genomic_DNA"/>
</dbReference>
<dbReference type="EMBL" id="QVOD01000003">
    <property type="protein sequence ID" value="RFT68222.1"/>
    <property type="molecule type" value="Genomic_DNA"/>
</dbReference>
<dbReference type="InterPro" id="IPR000073">
    <property type="entry name" value="AB_hydrolase_1"/>
</dbReference>
<dbReference type="SUPFAM" id="SSF53474">
    <property type="entry name" value="alpha/beta-Hydrolases"/>
    <property type="match status" value="1"/>
</dbReference>
<evidence type="ECO:0000313" key="8">
    <source>
        <dbReference type="Proteomes" id="UP000264294"/>
    </source>
</evidence>
<dbReference type="UniPathway" id="UPA01057">
    <property type="reaction ID" value="UER00900"/>
</dbReference>
<sequence>MKVTLQGVAYEYEVVGSGEPLLLLHGFTGSKETWRSFIPSWSAQFQVIVVDLVGHGKTESPEDVTHYDIRNAALQMKELLDYLHIEKAHILGYSMGGRLAITMACLYPEYVHSLLLENCTAGLENEAIRKERREKDERLADKIEREGIESFVSMWENIPLFETQKSLAKNVQEAVRKERLANNPKGLANSLRGMGTGAQPSWWKKLEKFHMPVLLMNGERDEKFFRILKNIEKCIPHAKFVKIDGAGHAIHVEQPEKFDTIVKGFLKTMQ</sequence>
<proteinExistence type="inferred from homology"/>
<dbReference type="RefSeq" id="WP_042980580.1">
    <property type="nucleotide sequence ID" value="NZ_JMQC01000008.1"/>
</dbReference>
<evidence type="ECO:0000256" key="3">
    <source>
        <dbReference type="HAMAP-Rule" id="MF_01660"/>
    </source>
</evidence>
<gene>
    <name evidence="3 5" type="primary">menH</name>
    <name evidence="6" type="ORF">D0U04_04960</name>
    <name evidence="5" type="ORF">DJ93_1862</name>
</gene>
<comment type="pathway">
    <text evidence="3">Quinol/quinone metabolism; 1,4-dihydroxy-2-naphthoate biosynthesis; 1,4-dihydroxy-2-naphthoate from chorismate: step 3/7.</text>
</comment>
<reference evidence="5 7" key="1">
    <citation type="submission" date="2014-04" db="EMBL/GenBank/DDBJ databases">
        <authorList>
            <person name="Bishop-Lilly K.A."/>
            <person name="Broomall S.M."/>
            <person name="Chain P.S."/>
            <person name="Chertkov O."/>
            <person name="Coyne S.R."/>
            <person name="Daligault H.E."/>
            <person name="Davenport K.W."/>
            <person name="Erkkila T."/>
            <person name="Frey K.G."/>
            <person name="Gibbons H.S."/>
            <person name="Gu W."/>
            <person name="Jaissle J."/>
            <person name="Johnson S.L."/>
            <person name="Koroleva G.I."/>
            <person name="Ladner J.T."/>
            <person name="Lo C.-C."/>
            <person name="Minogue T.D."/>
            <person name="Munk C."/>
            <person name="Palacios G.F."/>
            <person name="Redden C.L."/>
            <person name="Rosenzweig C.N."/>
            <person name="Scholz M.B."/>
            <person name="Teshima H."/>
            <person name="Xu Y."/>
        </authorList>
    </citation>
    <scope>NUCLEOTIDE SEQUENCE [LARGE SCALE GENOMIC DNA]</scope>
    <source>
        <strain evidence="5 7">BHP</strain>
    </source>
</reference>
<comment type="caution">
    <text evidence="5">The sequence shown here is derived from an EMBL/GenBank/DDBJ whole genome shotgun (WGS) entry which is preliminary data.</text>
</comment>
<dbReference type="GO" id="GO:0070205">
    <property type="term" value="F:2-succinyl-6-hydroxy-2,4-cyclohexadiene-1-carboxylate synthase activity"/>
    <property type="evidence" value="ECO:0007669"/>
    <property type="project" value="UniProtKB-UniRule"/>
</dbReference>
<keyword evidence="2 3" id="KW-0456">Lyase</keyword>
<name>A0A090YWS9_9BACI</name>
<evidence type="ECO:0000313" key="6">
    <source>
        <dbReference type="EMBL" id="RFT68222.1"/>
    </source>
</evidence>
<comment type="catalytic activity">
    <reaction evidence="3">
        <text>5-enolpyruvoyl-6-hydroxy-2-succinyl-cyclohex-3-ene-1-carboxylate = (1R,6R)-6-hydroxy-2-succinyl-cyclohexa-2,4-diene-1-carboxylate + pyruvate</text>
        <dbReference type="Rhea" id="RHEA:25597"/>
        <dbReference type="ChEBI" id="CHEBI:15361"/>
        <dbReference type="ChEBI" id="CHEBI:58689"/>
        <dbReference type="ChEBI" id="CHEBI:58818"/>
        <dbReference type="EC" id="4.2.99.20"/>
    </reaction>
</comment>
<protein>
    <recommendedName>
        <fullName evidence="3">Putative 2-succinyl-6-hydroxy-2,4-cyclohexadiene-1-carboxylate synthase</fullName>
        <shortName evidence="3">SHCHC synthase</shortName>
        <ecNumber evidence="3">4.2.99.20</ecNumber>
    </recommendedName>
</protein>
<dbReference type="Proteomes" id="UP000264294">
    <property type="component" value="Unassembled WGS sequence"/>
</dbReference>
<keyword evidence="8" id="KW-1185">Reference proteome</keyword>